<dbReference type="GO" id="GO:0030288">
    <property type="term" value="C:outer membrane-bounded periplasmic space"/>
    <property type="evidence" value="ECO:0007669"/>
    <property type="project" value="InterPro"/>
</dbReference>
<protein>
    <submittedName>
        <fullName evidence="5">C4-dicarboxylate-binding periplasmic protein</fullName>
    </submittedName>
    <submittedName>
        <fullName evidence="6">TRAP transporter substrate-binding protein</fullName>
    </submittedName>
</protein>
<keyword evidence="2" id="KW-0813">Transport</keyword>
<accession>A0A174I3U4</accession>
<dbReference type="AlphaFoldDB" id="A0A174I3U4"/>
<evidence type="ECO:0000313" key="9">
    <source>
        <dbReference type="EMBL" id="RGV62048.1"/>
    </source>
</evidence>
<sequence>MKKGLALLTTLGLAITGCTTNVFAADVVIKLADVQAENDVETQFEYKFAELVNEKSDGRIEVQVYPAGQMGEMTDILTAVQSGSMQMTRTNPSWLADAGVSSMNLLALPFVFDDLDSANKVLDSDVGQKILNQVEESDTMVKALGYLEPSGRYFFFKNKKVANLKDIAGLKIRVQTNDLATKMVSSLGASATPISYNELYSSLQTGIVDGADNPLKGILNMSFYEVGSYVLDMPHQYEASVIIINSDFFNSLSEEDQAVINEAMEEGAEYFKQISDEALEGYRSQLEEKGMEFVTPDDPQEWKDAAQTIYSEFTEGNEDLLQEIIDCQK</sequence>
<proteinExistence type="inferred from homology"/>
<dbReference type="EMBL" id="QSUB01000014">
    <property type="protein sequence ID" value="RGN01735.1"/>
    <property type="molecule type" value="Genomic_DNA"/>
</dbReference>
<evidence type="ECO:0000313" key="11">
    <source>
        <dbReference type="EMBL" id="RHL43788.1"/>
    </source>
</evidence>
<feature type="signal peptide" evidence="4">
    <location>
        <begin position="1"/>
        <end position="24"/>
    </location>
</feature>
<dbReference type="PROSITE" id="PS51257">
    <property type="entry name" value="PROKAR_LIPOPROTEIN"/>
    <property type="match status" value="1"/>
</dbReference>
<evidence type="ECO:0000256" key="3">
    <source>
        <dbReference type="ARBA" id="ARBA00022729"/>
    </source>
</evidence>
<dbReference type="RefSeq" id="WP_005424006.1">
    <property type="nucleotide sequence ID" value="NZ_CYZD01000027.1"/>
</dbReference>
<name>A0A174I3U4_9FIRM</name>
<evidence type="ECO:0000313" key="16">
    <source>
        <dbReference type="Proteomes" id="UP000284024"/>
    </source>
</evidence>
<dbReference type="InterPro" id="IPR018389">
    <property type="entry name" value="DctP_fam"/>
</dbReference>
<dbReference type="NCBIfam" id="TIGR00787">
    <property type="entry name" value="dctP"/>
    <property type="match status" value="1"/>
</dbReference>
<dbReference type="EMBL" id="QSUZ01000026">
    <property type="protein sequence ID" value="RGN85067.1"/>
    <property type="molecule type" value="Genomic_DNA"/>
</dbReference>
<dbReference type="InterPro" id="IPR004682">
    <property type="entry name" value="TRAP_DctP"/>
</dbReference>
<dbReference type="Proteomes" id="UP000284242">
    <property type="component" value="Unassembled WGS sequence"/>
</dbReference>
<feature type="chain" id="PRO_5041863221" evidence="4">
    <location>
        <begin position="25"/>
        <end position="329"/>
    </location>
</feature>
<evidence type="ECO:0000313" key="10">
    <source>
        <dbReference type="EMBL" id="RHH15001.1"/>
    </source>
</evidence>
<evidence type="ECO:0000313" key="8">
    <source>
        <dbReference type="EMBL" id="RGS71504.1"/>
    </source>
</evidence>
<keyword evidence="3 4" id="KW-0732">Signal</keyword>
<evidence type="ECO:0000313" key="12">
    <source>
        <dbReference type="Proteomes" id="UP000095409"/>
    </source>
</evidence>
<evidence type="ECO:0000313" key="6">
    <source>
        <dbReference type="EMBL" id="RGN01735.1"/>
    </source>
</evidence>
<evidence type="ECO:0000313" key="15">
    <source>
        <dbReference type="Proteomes" id="UP000265828"/>
    </source>
</evidence>
<dbReference type="Proteomes" id="UP000261222">
    <property type="component" value="Unassembled WGS sequence"/>
</dbReference>
<dbReference type="PANTHER" id="PTHR33376:SF7">
    <property type="entry name" value="C4-DICARBOXYLATE-BINDING PROTEIN DCTB"/>
    <property type="match status" value="1"/>
</dbReference>
<dbReference type="Proteomes" id="UP000261105">
    <property type="component" value="Unassembled WGS sequence"/>
</dbReference>
<dbReference type="CDD" id="cd13603">
    <property type="entry name" value="PBP2_TRAP_Siap_TeaA_like"/>
    <property type="match status" value="1"/>
</dbReference>
<reference evidence="5 12" key="1">
    <citation type="submission" date="2015-09" db="EMBL/GenBank/DDBJ databases">
        <authorList>
            <consortium name="Pathogen Informatics"/>
        </authorList>
    </citation>
    <scope>NUCLEOTIDE SEQUENCE [LARGE SCALE GENOMIC DNA]</scope>
    <source>
        <strain evidence="5 12">2789STDY5608837</strain>
    </source>
</reference>
<dbReference type="EMBL" id="CYZD01000027">
    <property type="protein sequence ID" value="CUO79960.1"/>
    <property type="molecule type" value="Genomic_DNA"/>
</dbReference>
<reference evidence="13 14" key="2">
    <citation type="submission" date="2018-08" db="EMBL/GenBank/DDBJ databases">
        <title>A genome reference for cultivated species of the human gut microbiota.</title>
        <authorList>
            <person name="Zou Y."/>
            <person name="Xue W."/>
            <person name="Luo G."/>
        </authorList>
    </citation>
    <scope>NUCLEOTIDE SEQUENCE [LARGE SCALE GENOMIC DNA]</scope>
    <source>
        <strain evidence="9 15">AF14-23</strain>
        <strain evidence="8 17">AF21-24</strain>
        <strain evidence="11 18">AF37-6AC</strain>
        <strain evidence="10 16">AM18-2AC</strain>
        <strain evidence="7 13">OM03-6</strain>
        <strain evidence="6 14">OM06-11AA</strain>
    </source>
</reference>
<evidence type="ECO:0000256" key="4">
    <source>
        <dbReference type="SAM" id="SignalP"/>
    </source>
</evidence>
<evidence type="ECO:0000256" key="1">
    <source>
        <dbReference type="ARBA" id="ARBA00009023"/>
    </source>
</evidence>
<dbReference type="EMBL" id="QRVV01000038">
    <property type="protein sequence ID" value="RGS71504.1"/>
    <property type="molecule type" value="Genomic_DNA"/>
</dbReference>
<dbReference type="Gene3D" id="3.40.190.170">
    <property type="entry name" value="Bacterial extracellular solute-binding protein, family 7"/>
    <property type="match status" value="1"/>
</dbReference>
<evidence type="ECO:0000313" key="17">
    <source>
        <dbReference type="Proteomes" id="UP000284242"/>
    </source>
</evidence>
<dbReference type="Proteomes" id="UP000284024">
    <property type="component" value="Unassembled WGS sequence"/>
</dbReference>
<evidence type="ECO:0000256" key="2">
    <source>
        <dbReference type="ARBA" id="ARBA00022448"/>
    </source>
</evidence>
<dbReference type="GO" id="GO:0055085">
    <property type="term" value="P:transmembrane transport"/>
    <property type="evidence" value="ECO:0007669"/>
    <property type="project" value="InterPro"/>
</dbReference>
<dbReference type="Proteomes" id="UP000265828">
    <property type="component" value="Unassembled WGS sequence"/>
</dbReference>
<dbReference type="Proteomes" id="UP000285897">
    <property type="component" value="Unassembled WGS sequence"/>
</dbReference>
<evidence type="ECO:0000313" key="5">
    <source>
        <dbReference type="EMBL" id="CUO79960.1"/>
    </source>
</evidence>
<evidence type="ECO:0000313" key="13">
    <source>
        <dbReference type="Proteomes" id="UP000261105"/>
    </source>
</evidence>
<comment type="similarity">
    <text evidence="1">Belongs to the bacterial solute-binding protein 7 family.</text>
</comment>
<dbReference type="Pfam" id="PF03480">
    <property type="entry name" value="DctP"/>
    <property type="match status" value="1"/>
</dbReference>
<dbReference type="EMBL" id="QRJH01000014">
    <property type="protein sequence ID" value="RHH15001.1"/>
    <property type="molecule type" value="Genomic_DNA"/>
</dbReference>
<dbReference type="InterPro" id="IPR038404">
    <property type="entry name" value="TRAP_DctP_sf"/>
</dbReference>
<dbReference type="Proteomes" id="UP000095409">
    <property type="component" value="Unassembled WGS sequence"/>
</dbReference>
<evidence type="ECO:0000313" key="14">
    <source>
        <dbReference type="Proteomes" id="UP000261222"/>
    </source>
</evidence>
<dbReference type="NCBIfam" id="NF037995">
    <property type="entry name" value="TRAP_S1"/>
    <property type="match status" value="1"/>
</dbReference>
<dbReference type="PIRSF" id="PIRSF006470">
    <property type="entry name" value="DctB"/>
    <property type="match status" value="1"/>
</dbReference>
<evidence type="ECO:0000313" key="18">
    <source>
        <dbReference type="Proteomes" id="UP000285897"/>
    </source>
</evidence>
<organism evidence="5 12">
    <name type="scientific">Blautia obeum</name>
    <dbReference type="NCBI Taxonomy" id="40520"/>
    <lineage>
        <taxon>Bacteria</taxon>
        <taxon>Bacillati</taxon>
        <taxon>Bacillota</taxon>
        <taxon>Clostridia</taxon>
        <taxon>Lachnospirales</taxon>
        <taxon>Lachnospiraceae</taxon>
        <taxon>Blautia</taxon>
    </lineage>
</organism>
<dbReference type="EMBL" id="QROS01000015">
    <property type="protein sequence ID" value="RHL43788.1"/>
    <property type="molecule type" value="Genomic_DNA"/>
</dbReference>
<evidence type="ECO:0000313" key="7">
    <source>
        <dbReference type="EMBL" id="RGN85067.1"/>
    </source>
</evidence>
<dbReference type="GeneID" id="79802609"/>
<gene>
    <name evidence="5" type="primary">dctP</name>
    <name evidence="11" type="ORF">DW021_14980</name>
    <name evidence="10" type="ORF">DW222_17160</name>
    <name evidence="9" type="ORF">DWW07_13225</name>
    <name evidence="8" type="ORF">DWX77_11920</name>
    <name evidence="7" type="ORF">DXB38_14320</name>
    <name evidence="6" type="ORF">DXB81_17500</name>
    <name evidence="5" type="ORF">ERS852394_03054</name>
</gene>
<dbReference type="EMBL" id="QRZI01000010">
    <property type="protein sequence ID" value="RGV62048.1"/>
    <property type="molecule type" value="Genomic_DNA"/>
</dbReference>
<dbReference type="PANTHER" id="PTHR33376">
    <property type="match status" value="1"/>
</dbReference>